<feature type="compositionally biased region" description="Low complexity" evidence="1">
    <location>
        <begin position="153"/>
        <end position="165"/>
    </location>
</feature>
<evidence type="ECO:0000313" key="3">
    <source>
        <dbReference type="EMBL" id="EKT4441564.1"/>
    </source>
</evidence>
<name>A0AAI9CBD4_STEMA</name>
<feature type="region of interest" description="Disordered" evidence="1">
    <location>
        <begin position="153"/>
        <end position="265"/>
    </location>
</feature>
<dbReference type="InterPro" id="IPR011083">
    <property type="entry name" value="Phage_tail_collar_dom"/>
</dbReference>
<dbReference type="Pfam" id="PF07484">
    <property type="entry name" value="Collar"/>
    <property type="match status" value="1"/>
</dbReference>
<proteinExistence type="predicted"/>
<dbReference type="AlphaFoldDB" id="A0AAI9CBD4"/>
<accession>A0AAI9CBD4</accession>
<gene>
    <name evidence="3" type="ORF">QEK83_002218</name>
</gene>
<feature type="compositionally biased region" description="Polar residues" evidence="1">
    <location>
        <begin position="241"/>
        <end position="261"/>
    </location>
</feature>
<dbReference type="Gene3D" id="3.90.1340.10">
    <property type="entry name" value="Phage tail collar domain"/>
    <property type="match status" value="1"/>
</dbReference>
<protein>
    <submittedName>
        <fullName evidence="3">Tail fiber protein</fullName>
    </submittedName>
</protein>
<evidence type="ECO:0000259" key="2">
    <source>
        <dbReference type="Pfam" id="PF07484"/>
    </source>
</evidence>
<dbReference type="Proteomes" id="UP001214521">
    <property type="component" value="Unassembled WGS sequence"/>
</dbReference>
<dbReference type="SUPFAM" id="SSF88874">
    <property type="entry name" value="Receptor-binding domain of short tail fibre protein gp12"/>
    <property type="match status" value="2"/>
</dbReference>
<comment type="caution">
    <text evidence="3">The sequence shown here is derived from an EMBL/GenBank/DDBJ whole genome shotgun (WGS) entry which is preliminary data.</text>
</comment>
<reference evidence="3" key="1">
    <citation type="submission" date="2022-07" db="EMBL/GenBank/DDBJ databases">
        <authorList>
            <consortium name="Clinical and Environmental Microbiology Branch: Whole genome sequencing antimicrobial resistance pathogens in the healthcare setting"/>
        </authorList>
    </citation>
    <scope>NUCLEOTIDE SEQUENCE</scope>
    <source>
        <strain evidence="3">Stenotrophomonas_maltophilia_2021CK-00905</strain>
    </source>
</reference>
<evidence type="ECO:0000313" key="4">
    <source>
        <dbReference type="Proteomes" id="UP001214521"/>
    </source>
</evidence>
<evidence type="ECO:0000256" key="1">
    <source>
        <dbReference type="SAM" id="MobiDB-lite"/>
    </source>
</evidence>
<dbReference type="InterPro" id="IPR037053">
    <property type="entry name" value="Phage_tail_collar_dom_sf"/>
</dbReference>
<organism evidence="3 4">
    <name type="scientific">Stenotrophomonas maltophilia</name>
    <name type="common">Pseudomonas maltophilia</name>
    <name type="synonym">Xanthomonas maltophilia</name>
    <dbReference type="NCBI Taxonomy" id="40324"/>
    <lineage>
        <taxon>Bacteria</taxon>
        <taxon>Pseudomonadati</taxon>
        <taxon>Pseudomonadota</taxon>
        <taxon>Gammaproteobacteria</taxon>
        <taxon>Lysobacterales</taxon>
        <taxon>Lysobacteraceae</taxon>
        <taxon>Stenotrophomonas</taxon>
        <taxon>Stenotrophomonas maltophilia group</taxon>
    </lineage>
</organism>
<feature type="domain" description="Phage tail collar" evidence="2">
    <location>
        <begin position="72"/>
        <end position="124"/>
    </location>
</feature>
<sequence length="330" mass="34169">MPSAFTNAISLPTYDNARGLAIASDFSSANRFWMRSRHDSAGTTAETRWKPWAELWTNVNFNPATKANRIPGQVIMFAGKNAPSGTLLCDGAAVSRTTYAELFAAIGTLYGAGDGKTTFNLPAMLEGTVVTHTQKPETVGTATSGEVIRHAHGASSASAGTHSHTITVAGGGAHSHGASAAAAGDHAHNTWTDSQGHHAHTGGTSASGDHQHISPFGDQMPYPWGQHGNRDQVGTRASGVDQDNSWPLTNPAGNHAHTFTTDGAGAHAHNIGMNNAGNHTHAISVAQVGDHGHSASAADAGAHSHAVTVNNTGGDRNLPAGLRMIYCITY</sequence>
<dbReference type="EMBL" id="ABLOMU010000021">
    <property type="protein sequence ID" value="EKT4441564.1"/>
    <property type="molecule type" value="Genomic_DNA"/>
</dbReference>
<feature type="compositionally biased region" description="Low complexity" evidence="1">
    <location>
        <begin position="175"/>
        <end position="184"/>
    </location>
</feature>